<sequence length="333" mass="39040">MFMRFFTEIQIPEFPDQMDYSKSMMFLGSCFSENIGQKLIDLKFDVDMNPFGILYNPESIANSLRILLEKRVFTEDDLFQDQGLWNSFYHHSRFSDVDRDSALEKINKRISSSNEFLKRADFLVITFGTAWVYELRKTGQIVSNCHKIPAAEFKRFRLGVFEVTNVYRELLEQIWKFNPDLKVIFTVSPIRHWKDGAIENQLSKATLLLAIDNLIKGFGDKSCSYFPSYEIVMDELRDYRFYADDMLHISPVAVDYIFERFSKAAITGASRDISKSMLKINKAMSHRPVNPNTTEFKKFLEQTLALINRMSEQFPIVNLNAERNYFEQELEKL</sequence>
<gene>
    <name evidence="2" type="ORF">AQPE_3172</name>
</gene>
<protein>
    <recommendedName>
        <fullName evidence="1">GSCFA domain-containing protein</fullName>
    </recommendedName>
</protein>
<dbReference type="Pfam" id="PF08885">
    <property type="entry name" value="GSCFA"/>
    <property type="match status" value="1"/>
</dbReference>
<evidence type="ECO:0000259" key="1">
    <source>
        <dbReference type="Pfam" id="PF08885"/>
    </source>
</evidence>
<evidence type="ECO:0000313" key="2">
    <source>
        <dbReference type="EMBL" id="BBE18999.1"/>
    </source>
</evidence>
<reference evidence="2" key="1">
    <citation type="journal article" date="2020" name="Int. J. Syst. Evol. Microbiol.">
        <title>Aquipluma nitroreducens gen. nov. sp. nov., a novel facultatively anaerobic bacterium isolated from a freshwater lake.</title>
        <authorList>
            <person name="Watanabe M."/>
            <person name="Kojima H."/>
            <person name="Fukui M."/>
        </authorList>
    </citation>
    <scope>NUCLEOTIDE SEQUENCE</scope>
    <source>
        <strain evidence="2">MeG22</strain>
    </source>
</reference>
<dbReference type="Proteomes" id="UP001193389">
    <property type="component" value="Chromosome"/>
</dbReference>
<evidence type="ECO:0000313" key="3">
    <source>
        <dbReference type="Proteomes" id="UP001193389"/>
    </source>
</evidence>
<proteinExistence type="predicted"/>
<organism evidence="2 3">
    <name type="scientific">Aquipluma nitroreducens</name>
    <dbReference type="NCBI Taxonomy" id="2010828"/>
    <lineage>
        <taxon>Bacteria</taxon>
        <taxon>Pseudomonadati</taxon>
        <taxon>Bacteroidota</taxon>
        <taxon>Bacteroidia</taxon>
        <taxon>Marinilabiliales</taxon>
        <taxon>Prolixibacteraceae</taxon>
        <taxon>Aquipluma</taxon>
    </lineage>
</organism>
<feature type="domain" description="GSCFA" evidence="1">
    <location>
        <begin position="24"/>
        <end position="261"/>
    </location>
</feature>
<dbReference type="InterPro" id="IPR014982">
    <property type="entry name" value="GSCFA"/>
</dbReference>
<dbReference type="KEGG" id="anf:AQPE_3172"/>
<dbReference type="AlphaFoldDB" id="A0A5K7SBZ1"/>
<name>A0A5K7SBZ1_9BACT</name>
<accession>A0A5K7SBZ1</accession>
<keyword evidence="3" id="KW-1185">Reference proteome</keyword>
<dbReference type="EMBL" id="AP018694">
    <property type="protein sequence ID" value="BBE18999.1"/>
    <property type="molecule type" value="Genomic_DNA"/>
</dbReference>